<dbReference type="Gene3D" id="3.40.50.150">
    <property type="entry name" value="Vaccinia Virus protein VP39"/>
    <property type="match status" value="2"/>
</dbReference>
<dbReference type="RefSeq" id="WP_080888438.1">
    <property type="nucleotide sequence ID" value="NZ_LT828648.1"/>
</dbReference>
<dbReference type="Pfam" id="PF13578">
    <property type="entry name" value="Methyltransf_24"/>
    <property type="match status" value="1"/>
</dbReference>
<dbReference type="SUPFAM" id="SSF53335">
    <property type="entry name" value="S-adenosyl-L-methionine-dependent methyltransferases"/>
    <property type="match status" value="2"/>
</dbReference>
<feature type="region of interest" description="Disordered" evidence="1">
    <location>
        <begin position="1"/>
        <end position="21"/>
    </location>
</feature>
<dbReference type="InterPro" id="IPR029063">
    <property type="entry name" value="SAM-dependent_MTases_sf"/>
</dbReference>
<dbReference type="KEGG" id="nja:NSJP_4151"/>
<dbReference type="STRING" id="1325564.NSJP_4151"/>
<organism evidence="3 4">
    <name type="scientific">Nitrospira japonica</name>
    <dbReference type="NCBI Taxonomy" id="1325564"/>
    <lineage>
        <taxon>Bacteria</taxon>
        <taxon>Pseudomonadati</taxon>
        <taxon>Nitrospirota</taxon>
        <taxon>Nitrospiria</taxon>
        <taxon>Nitrospirales</taxon>
        <taxon>Nitrospiraceae</taxon>
        <taxon>Nitrospira</taxon>
    </lineage>
</organism>
<accession>A0A1W1IBB0</accession>
<dbReference type="GO" id="GO:0008757">
    <property type="term" value="F:S-adenosylmethionine-dependent methyltransferase activity"/>
    <property type="evidence" value="ECO:0007669"/>
    <property type="project" value="InterPro"/>
</dbReference>
<name>A0A1W1IBB0_9BACT</name>
<evidence type="ECO:0000259" key="2">
    <source>
        <dbReference type="Pfam" id="PF08241"/>
    </source>
</evidence>
<reference evidence="3 4" key="1">
    <citation type="submission" date="2017-03" db="EMBL/GenBank/DDBJ databases">
        <authorList>
            <person name="Afonso C.L."/>
            <person name="Miller P.J."/>
            <person name="Scott M.A."/>
            <person name="Spackman E."/>
            <person name="Goraichik I."/>
            <person name="Dimitrov K.M."/>
            <person name="Suarez D.L."/>
            <person name="Swayne D.E."/>
        </authorList>
    </citation>
    <scope>NUCLEOTIDE SEQUENCE [LARGE SCALE GENOMIC DNA]</scope>
    <source>
        <strain evidence="3">Genome sequencing of Nitrospira japonica strain NJ11</strain>
    </source>
</reference>
<proteinExistence type="predicted"/>
<keyword evidence="4" id="KW-1185">Reference proteome</keyword>
<feature type="compositionally biased region" description="Basic and acidic residues" evidence="1">
    <location>
        <begin position="1"/>
        <end position="15"/>
    </location>
</feature>
<dbReference type="AlphaFoldDB" id="A0A1W1IBB0"/>
<dbReference type="CDD" id="cd02440">
    <property type="entry name" value="AdoMet_MTases"/>
    <property type="match status" value="1"/>
</dbReference>
<dbReference type="Proteomes" id="UP000192042">
    <property type="component" value="Chromosome I"/>
</dbReference>
<evidence type="ECO:0000313" key="4">
    <source>
        <dbReference type="Proteomes" id="UP000192042"/>
    </source>
</evidence>
<sequence>MQLEDGPRTSAEEHAASWSNGNPLERKVDQAVKFAIKSAKHLISWLPGESGYLRNKTVLEVGPGQDLGIPLILMGFGASIILVDRYLCQWDPDFHPLYYRNLRQEIADIFPSIETDPLDQVVKKDSHAIPNLAAMKVGMENIHEVPDSSVDVTYSNATFEHLTDPARAIQELARVTRPGGLGFHQIDFRDHRNFERPLEYLTISPQNSELQLKRMAWTFGNGVRSTEFEAMFRAAGFRIVQFDPNLLADEEYLAALQPRLQPKYKTMPPEALRVLGGRFFTLKPFSEDSHLHSIFSAYADHGYPIELVTNWALPARDSRKLAELLEEKQPERVLEIGTFVGLSTMMMAAKLHDEAVIHTVDPNLPLAVALEAMNIPARDVDLTMRRQELASAIAQQVGLAHKIVFHAGEFSAPVTVAPAKHEGSVPVIGVEICQKHGPFDLICIDGFHSGDAVLSDLRLASRYLSPRGRIVVHDAIGLRGGNVRRAVFQFLVEAPEFFFQHARYADINESIGVLEQLPDHSPQVAETKVPPLENSVLRHPGFMERLAAVVYRLCTPKSAIYLGVDRGRLLPQLSTCGVGQVMQVQDGAYPVTEGPAITEHFDFGSPYKPKQRFDLCICLVDHDLTRCSLPHLVASCVACSDIILFGSTPPGEAGIAGERSFPIEKWVREFWNYGYRFYDQVRPHFELPRLANVMCTVHSSELSNLYLIRRESEGLRTVQQDVEAILVEKERRIEDLILQGLSSDVALRHMQMDLTSSQAALVDKDKARAKADRIVTEQEALIHQCEDSIKRHEDTIREKDECLRQKDKIILDSTKEIEERDHAIARIEQSPEYRIAMRLGKYPRLMRLGTRFWQAMFRR</sequence>
<dbReference type="InterPro" id="IPR013216">
    <property type="entry name" value="Methyltransf_11"/>
</dbReference>
<dbReference type="EMBL" id="LT828648">
    <property type="protein sequence ID" value="SLM50318.1"/>
    <property type="molecule type" value="Genomic_DNA"/>
</dbReference>
<evidence type="ECO:0000313" key="3">
    <source>
        <dbReference type="EMBL" id="SLM50318.1"/>
    </source>
</evidence>
<feature type="domain" description="Methyltransferase type 11" evidence="2">
    <location>
        <begin position="124"/>
        <end position="181"/>
    </location>
</feature>
<protein>
    <recommendedName>
        <fullName evidence="2">Methyltransferase type 11 domain-containing protein</fullName>
    </recommendedName>
</protein>
<dbReference type="OrthoDB" id="8210690at2"/>
<dbReference type="Pfam" id="PF08241">
    <property type="entry name" value="Methyltransf_11"/>
    <property type="match status" value="1"/>
</dbReference>
<evidence type="ECO:0000256" key="1">
    <source>
        <dbReference type="SAM" id="MobiDB-lite"/>
    </source>
</evidence>
<gene>
    <name evidence="3" type="ORF">NSJP_4151</name>
</gene>